<name>A0ABX3ZD40_9BACL</name>
<dbReference type="RefSeq" id="WP_087618418.1">
    <property type="nucleotide sequence ID" value="NZ_JAFBEY010000012.1"/>
</dbReference>
<dbReference type="Proteomes" id="UP000196594">
    <property type="component" value="Unassembled WGS sequence"/>
</dbReference>
<feature type="signal peptide" evidence="1">
    <location>
        <begin position="1"/>
        <end position="22"/>
    </location>
</feature>
<feature type="chain" id="PRO_5046404439" evidence="1">
    <location>
        <begin position="23"/>
        <end position="211"/>
    </location>
</feature>
<comment type="caution">
    <text evidence="2">The sequence shown here is derived from an EMBL/GenBank/DDBJ whole genome shotgun (WGS) entry which is preliminary data.</text>
</comment>
<gene>
    <name evidence="2" type="ORF">CBM15_17130</name>
</gene>
<reference evidence="2 3" key="1">
    <citation type="journal article" date="2017" name="Int. J. Syst. Evol. Microbiol.">
        <title>Solibacillus kalamii sp. nov., isolated from a high-efficiency particulate arrestance filter system used in the International Space Station.</title>
        <authorList>
            <person name="Checinska Sielaff A."/>
            <person name="Kumar R.M."/>
            <person name="Pal D."/>
            <person name="Mayilraj S."/>
            <person name="Venkateswaran K."/>
        </authorList>
    </citation>
    <scope>NUCLEOTIDE SEQUENCE [LARGE SCALE GENOMIC DNA]</scope>
    <source>
        <strain evidence="2 3">ISSFR-015</strain>
    </source>
</reference>
<keyword evidence="1" id="KW-0732">Signal</keyword>
<dbReference type="EMBL" id="NHNT01000015">
    <property type="protein sequence ID" value="OUZ37527.1"/>
    <property type="molecule type" value="Genomic_DNA"/>
</dbReference>
<protein>
    <submittedName>
        <fullName evidence="2">5,10-methylene tetrahydromethanopterin reductase</fullName>
    </submittedName>
</protein>
<evidence type="ECO:0000313" key="3">
    <source>
        <dbReference type="Proteomes" id="UP000196594"/>
    </source>
</evidence>
<sequence>MKKWSFTTLLIIVLTLSPISQIEWNTEAEASQTSKVNNEVISNSALPNKTVKEKAPVSNTGFMPKVNRSYTYKPSFEDAGQKTYTASKNKAIENSVELLEEDYIGYTYIEDQQQLALGVAYSDIFFFSLSYPMKEKTTITDTNYLYDGTTETTPVYVESTNATVKTKAGTFRNVVVLKYPNGSKIYLAKDHGIIRITDFEGNITTELISVK</sequence>
<evidence type="ECO:0000256" key="1">
    <source>
        <dbReference type="SAM" id="SignalP"/>
    </source>
</evidence>
<proteinExistence type="predicted"/>
<keyword evidence="3" id="KW-1185">Reference proteome</keyword>
<evidence type="ECO:0000313" key="2">
    <source>
        <dbReference type="EMBL" id="OUZ37527.1"/>
    </source>
</evidence>
<organism evidence="2 3">
    <name type="scientific">Solibacillus kalamii</name>
    <dbReference type="NCBI Taxonomy" id="1748298"/>
    <lineage>
        <taxon>Bacteria</taxon>
        <taxon>Bacillati</taxon>
        <taxon>Bacillota</taxon>
        <taxon>Bacilli</taxon>
        <taxon>Bacillales</taxon>
        <taxon>Caryophanaceae</taxon>
        <taxon>Solibacillus</taxon>
    </lineage>
</organism>
<accession>A0ABX3ZD40</accession>